<reference evidence="5 6" key="1">
    <citation type="submission" date="2018-06" db="EMBL/GenBank/DDBJ databases">
        <authorList>
            <consortium name="Pathogen Informatics"/>
            <person name="Doyle S."/>
        </authorList>
    </citation>
    <scope>NUCLEOTIDE SEQUENCE [LARGE SCALE GENOMIC DNA]</scope>
    <source>
        <strain evidence="5 6">NCTC13456</strain>
    </source>
</reference>
<dbReference type="PROSITE" id="PS01124">
    <property type="entry name" value="HTH_ARAC_FAMILY_2"/>
    <property type="match status" value="1"/>
</dbReference>
<evidence type="ECO:0000313" key="5">
    <source>
        <dbReference type="EMBL" id="STD53828.1"/>
    </source>
</evidence>
<dbReference type="Gene3D" id="1.10.10.60">
    <property type="entry name" value="Homeodomain-like"/>
    <property type="match status" value="1"/>
</dbReference>
<protein>
    <submittedName>
        <fullName evidence="5">DNA-binding transcriptional regulator AraC</fullName>
    </submittedName>
</protein>
<dbReference type="Pfam" id="PF12833">
    <property type="entry name" value="HTH_18"/>
    <property type="match status" value="1"/>
</dbReference>
<sequence length="287" mass="33676">MLWNNRKVYNNLVFDVGITAFELNDILHTEKLRKELSVDEYFGIIWSGSKKFVHKINGKEYSIPKNHFLFIAPNISQDFVKQNTRTDAYYIVFKQEFYSKSIEENLKLENSTLFSRDIINIVENTICSAPIFEANYLQYFITAFDNELDMKLAHNLLERIIINGQMETFDMQSQFIQDDFDVELATKFKKLLQENVKENKQVSFYSDKLFITKRRLDKATQIVFGKTAKEMIVEELIKNAKILLVNSKMSIKDIALELNFLQETNFTAFFKKNTGISPTKFRQSIPN</sequence>
<dbReference type="SUPFAM" id="SSF46689">
    <property type="entry name" value="Homeodomain-like"/>
    <property type="match status" value="1"/>
</dbReference>
<dbReference type="SMART" id="SM00342">
    <property type="entry name" value="HTH_ARAC"/>
    <property type="match status" value="1"/>
</dbReference>
<dbReference type="EMBL" id="UFXS01000001">
    <property type="protein sequence ID" value="STD53828.1"/>
    <property type="molecule type" value="Genomic_DNA"/>
</dbReference>
<name>A0A376G2E8_9FLAO</name>
<dbReference type="GO" id="GO:0003700">
    <property type="term" value="F:DNA-binding transcription factor activity"/>
    <property type="evidence" value="ECO:0007669"/>
    <property type="project" value="InterPro"/>
</dbReference>
<dbReference type="Proteomes" id="UP000254737">
    <property type="component" value="Unassembled WGS sequence"/>
</dbReference>
<organism evidence="5 6">
    <name type="scientific">Empedobacter falsenii</name>
    <dbReference type="NCBI Taxonomy" id="343874"/>
    <lineage>
        <taxon>Bacteria</taxon>
        <taxon>Pseudomonadati</taxon>
        <taxon>Bacteroidota</taxon>
        <taxon>Flavobacteriia</taxon>
        <taxon>Flavobacteriales</taxon>
        <taxon>Weeksellaceae</taxon>
        <taxon>Empedobacter</taxon>
    </lineage>
</organism>
<keyword evidence="2 5" id="KW-0238">DNA-binding</keyword>
<evidence type="ECO:0000259" key="4">
    <source>
        <dbReference type="PROSITE" id="PS01124"/>
    </source>
</evidence>
<evidence type="ECO:0000256" key="1">
    <source>
        <dbReference type="ARBA" id="ARBA00023015"/>
    </source>
</evidence>
<dbReference type="GO" id="GO:0043565">
    <property type="term" value="F:sequence-specific DNA binding"/>
    <property type="evidence" value="ECO:0007669"/>
    <property type="project" value="InterPro"/>
</dbReference>
<evidence type="ECO:0000256" key="2">
    <source>
        <dbReference type="ARBA" id="ARBA00023125"/>
    </source>
</evidence>
<dbReference type="RefSeq" id="WP_114998758.1">
    <property type="nucleotide sequence ID" value="NZ_UFXS01000001.1"/>
</dbReference>
<dbReference type="InterPro" id="IPR018060">
    <property type="entry name" value="HTH_AraC"/>
</dbReference>
<proteinExistence type="predicted"/>
<evidence type="ECO:0000313" key="6">
    <source>
        <dbReference type="Proteomes" id="UP000254737"/>
    </source>
</evidence>
<feature type="domain" description="HTH araC/xylS-type" evidence="4">
    <location>
        <begin position="186"/>
        <end position="284"/>
    </location>
</feature>
<accession>A0A376G2E8</accession>
<evidence type="ECO:0000256" key="3">
    <source>
        <dbReference type="ARBA" id="ARBA00023163"/>
    </source>
</evidence>
<gene>
    <name evidence="5" type="ORF">NCTC13456_00692</name>
</gene>
<keyword evidence="3" id="KW-0804">Transcription</keyword>
<keyword evidence="1" id="KW-0805">Transcription regulation</keyword>
<dbReference type="InterPro" id="IPR009057">
    <property type="entry name" value="Homeodomain-like_sf"/>
</dbReference>
<dbReference type="AlphaFoldDB" id="A0A376G2E8"/>
<dbReference type="STRING" id="343874.GCA_000805695_01630"/>
<dbReference type="PANTHER" id="PTHR43280:SF32">
    <property type="entry name" value="TRANSCRIPTIONAL REGULATORY PROTEIN"/>
    <property type="match status" value="1"/>
</dbReference>
<dbReference type="PANTHER" id="PTHR43280">
    <property type="entry name" value="ARAC-FAMILY TRANSCRIPTIONAL REGULATOR"/>
    <property type="match status" value="1"/>
</dbReference>